<evidence type="ECO:0000313" key="2">
    <source>
        <dbReference type="EMBL" id="JAD42532.1"/>
    </source>
</evidence>
<proteinExistence type="predicted"/>
<accession>A0A0A9A668</accession>
<name>A0A0A9A668_ARUDO</name>
<organism evidence="2">
    <name type="scientific">Arundo donax</name>
    <name type="common">Giant reed</name>
    <name type="synonym">Donax arundinaceus</name>
    <dbReference type="NCBI Taxonomy" id="35708"/>
    <lineage>
        <taxon>Eukaryota</taxon>
        <taxon>Viridiplantae</taxon>
        <taxon>Streptophyta</taxon>
        <taxon>Embryophyta</taxon>
        <taxon>Tracheophyta</taxon>
        <taxon>Spermatophyta</taxon>
        <taxon>Magnoliopsida</taxon>
        <taxon>Liliopsida</taxon>
        <taxon>Poales</taxon>
        <taxon>Poaceae</taxon>
        <taxon>PACMAD clade</taxon>
        <taxon>Arundinoideae</taxon>
        <taxon>Arundineae</taxon>
        <taxon>Arundo</taxon>
    </lineage>
</organism>
<feature type="region of interest" description="Disordered" evidence="1">
    <location>
        <begin position="1"/>
        <end position="28"/>
    </location>
</feature>
<sequence>MNLEKHTKGGAERKDTRAALLGRLGRKP</sequence>
<feature type="compositionally biased region" description="Basic and acidic residues" evidence="1">
    <location>
        <begin position="1"/>
        <end position="17"/>
    </location>
</feature>
<reference evidence="2" key="2">
    <citation type="journal article" date="2015" name="Data Brief">
        <title>Shoot transcriptome of the giant reed, Arundo donax.</title>
        <authorList>
            <person name="Barrero R.A."/>
            <person name="Guerrero F.D."/>
            <person name="Moolhuijzen P."/>
            <person name="Goolsby J.A."/>
            <person name="Tidwell J."/>
            <person name="Bellgard S.E."/>
            <person name="Bellgard M.I."/>
        </authorList>
    </citation>
    <scope>NUCLEOTIDE SEQUENCE</scope>
    <source>
        <tissue evidence="2">Shoot tissue taken approximately 20 cm above the soil surface</tissue>
    </source>
</reference>
<dbReference type="EMBL" id="GBRH01255363">
    <property type="protein sequence ID" value="JAD42532.1"/>
    <property type="molecule type" value="Transcribed_RNA"/>
</dbReference>
<dbReference type="AlphaFoldDB" id="A0A0A9A668"/>
<evidence type="ECO:0000256" key="1">
    <source>
        <dbReference type="SAM" id="MobiDB-lite"/>
    </source>
</evidence>
<reference evidence="2" key="1">
    <citation type="submission" date="2014-09" db="EMBL/GenBank/DDBJ databases">
        <authorList>
            <person name="Magalhaes I.L.F."/>
            <person name="Oliveira U."/>
            <person name="Santos F.R."/>
            <person name="Vidigal T.H.D.A."/>
            <person name="Brescovit A.D."/>
            <person name="Santos A.J."/>
        </authorList>
    </citation>
    <scope>NUCLEOTIDE SEQUENCE</scope>
    <source>
        <tissue evidence="2">Shoot tissue taken approximately 20 cm above the soil surface</tissue>
    </source>
</reference>
<protein>
    <submittedName>
        <fullName evidence="2">Uncharacterized protein</fullName>
    </submittedName>
</protein>